<evidence type="ECO:0000256" key="3">
    <source>
        <dbReference type="SAM" id="Phobius"/>
    </source>
</evidence>
<evidence type="ECO:0000313" key="4">
    <source>
        <dbReference type="EMBL" id="RYC73700.1"/>
    </source>
</evidence>
<keyword evidence="1" id="KW-0488">Methylation</keyword>
<keyword evidence="5" id="KW-1185">Reference proteome</keyword>
<dbReference type="EMBL" id="PRLL01000005">
    <property type="protein sequence ID" value="RYC73700.1"/>
    <property type="molecule type" value="Genomic_DNA"/>
</dbReference>
<dbReference type="Proteomes" id="UP001191004">
    <property type="component" value="Unassembled WGS sequence"/>
</dbReference>
<evidence type="ECO:0000256" key="2">
    <source>
        <dbReference type="SAM" id="MobiDB-lite"/>
    </source>
</evidence>
<comment type="caution">
    <text evidence="4">The sequence shown here is derived from an EMBL/GenBank/DDBJ whole genome shotgun (WGS) entry which is preliminary data.</text>
</comment>
<proteinExistence type="predicted"/>
<feature type="region of interest" description="Disordered" evidence="2">
    <location>
        <begin position="147"/>
        <end position="179"/>
    </location>
</feature>
<dbReference type="PRINTS" id="PR00813">
    <property type="entry name" value="BCTERIALGSPG"/>
</dbReference>
<dbReference type="SUPFAM" id="SSF54523">
    <property type="entry name" value="Pili subunits"/>
    <property type="match status" value="1"/>
</dbReference>
<dbReference type="InterPro" id="IPR000983">
    <property type="entry name" value="Bac_GSPG_pilin"/>
</dbReference>
<name>A0ABY0FLR9_9BACT</name>
<sequence length="221" mass="24030">MANQNLNNKKGFTIIEVVLVLGIAGLIFLMVFIALPALQRNRRDTQRTSDISRLAAALTNYQSNNSGAIPSDKFGSYVSGHTEVDQNISRTLNHQSWAYFYDSYLIIGKEDKDKFVDPEGGPYSLSISSCREATSYNAETKICNNGQRSASTWRDQSEGRPNGVEDVTAGNPYEQSGTKGHTISIVTNATCEGPDAIHASGSRKVAILYKKEGGGSICQPL</sequence>
<feature type="transmembrane region" description="Helical" evidence="3">
    <location>
        <begin position="12"/>
        <end position="38"/>
    </location>
</feature>
<protein>
    <recommendedName>
        <fullName evidence="6">Type II secretion system protein</fullName>
    </recommendedName>
</protein>
<evidence type="ECO:0000313" key="5">
    <source>
        <dbReference type="Proteomes" id="UP001191004"/>
    </source>
</evidence>
<keyword evidence="3" id="KW-0472">Membrane</keyword>
<reference evidence="4 5" key="2">
    <citation type="journal article" date="2020" name="Cell Rep.">
        <title>Acquisition and Adaptation of Ultra-small Parasitic Reduced Genome Bacteria to Mammalian Hosts.</title>
        <authorList>
            <person name="McLean J.S."/>
            <person name="Bor B."/>
            <person name="Kerns K.A."/>
            <person name="Liu Q."/>
            <person name="To T.T."/>
            <person name="Solden L."/>
            <person name="Hendrickson E.L."/>
            <person name="Wrighton K."/>
            <person name="Shi W."/>
            <person name="He X."/>
        </authorList>
    </citation>
    <scope>NUCLEOTIDE SEQUENCE [LARGE SCALE GENOMIC DNA]</scope>
    <source>
        <strain evidence="4 5">TM7_KMM_G3_1_HOT_351</strain>
    </source>
</reference>
<reference evidence="4 5" key="1">
    <citation type="journal article" date="2018" name="bioRxiv">
        <title>Evidence of independent acquisition and adaption of ultra-small bacteria to human hosts across the highly diverse yet reduced genomes of the phylum Saccharibacteria.</title>
        <authorList>
            <person name="McLean J.S."/>
            <person name="Bor B."/>
            <person name="To T.T."/>
            <person name="Liu Q."/>
            <person name="Kearns K.A."/>
            <person name="Solden L.M."/>
            <person name="Wrighton K.C."/>
            <person name="He X."/>
            <person name="Shi W."/>
        </authorList>
    </citation>
    <scope>NUCLEOTIDE SEQUENCE [LARGE SCALE GENOMIC DNA]</scope>
    <source>
        <strain evidence="4 5">TM7_KMM_G3_1_HOT_351</strain>
    </source>
</reference>
<organism evidence="4 5">
    <name type="scientific">Candidatus Nanosyncoccus nanoralicus</name>
    <dbReference type="NCBI Taxonomy" id="2171996"/>
    <lineage>
        <taxon>Bacteria</taxon>
        <taxon>Candidatus Saccharimonadota</taxon>
        <taxon>Candidatus Nanosyncoccalia</taxon>
        <taxon>Candidatus Nanosyncoccales</taxon>
        <taxon>Candidatus Nanosyncoccaceae</taxon>
        <taxon>Candidatus Nanosyncoccus</taxon>
    </lineage>
</organism>
<keyword evidence="3" id="KW-1133">Transmembrane helix</keyword>
<dbReference type="RefSeq" id="WP_129604508.1">
    <property type="nucleotide sequence ID" value="NZ_PRLL01000005.1"/>
</dbReference>
<gene>
    <name evidence="4" type="ORF">G3KMM_00266</name>
</gene>
<evidence type="ECO:0008006" key="6">
    <source>
        <dbReference type="Google" id="ProtNLM"/>
    </source>
</evidence>
<evidence type="ECO:0000256" key="1">
    <source>
        <dbReference type="ARBA" id="ARBA00022481"/>
    </source>
</evidence>
<dbReference type="NCBIfam" id="TIGR02532">
    <property type="entry name" value="IV_pilin_GFxxxE"/>
    <property type="match status" value="1"/>
</dbReference>
<accession>A0ABY0FLR9</accession>
<keyword evidence="3" id="KW-0812">Transmembrane</keyword>
<dbReference type="InterPro" id="IPR012902">
    <property type="entry name" value="N_methyl_site"/>
</dbReference>
<dbReference type="Pfam" id="PF07963">
    <property type="entry name" value="N_methyl"/>
    <property type="match status" value="1"/>
</dbReference>
<dbReference type="InterPro" id="IPR045584">
    <property type="entry name" value="Pilin-like"/>
</dbReference>